<dbReference type="InterPro" id="IPR043504">
    <property type="entry name" value="Peptidase_S1_PA_chymotrypsin"/>
</dbReference>
<evidence type="ECO:0000256" key="1">
    <source>
        <dbReference type="ARBA" id="ARBA00023157"/>
    </source>
</evidence>
<dbReference type="Gene3D" id="2.40.10.10">
    <property type="entry name" value="Trypsin-like serine proteases"/>
    <property type="match status" value="1"/>
</dbReference>
<accession>A0AAV4C855</accession>
<reference evidence="8 9" key="1">
    <citation type="journal article" date="2021" name="Elife">
        <title>Chloroplast acquisition without the gene transfer in kleptoplastic sea slugs, Plakobranchus ocellatus.</title>
        <authorList>
            <person name="Maeda T."/>
            <person name="Takahashi S."/>
            <person name="Yoshida T."/>
            <person name="Shimamura S."/>
            <person name="Takaki Y."/>
            <person name="Nagai Y."/>
            <person name="Toyoda A."/>
            <person name="Suzuki Y."/>
            <person name="Arimoto A."/>
            <person name="Ishii H."/>
            <person name="Satoh N."/>
            <person name="Nishiyama T."/>
            <person name="Hasebe M."/>
            <person name="Maruyama T."/>
            <person name="Minagawa J."/>
            <person name="Obokata J."/>
            <person name="Shigenobu S."/>
        </authorList>
    </citation>
    <scope>NUCLEOTIDE SEQUENCE [LARGE SCALE GENOMIC DNA]</scope>
</reference>
<evidence type="ECO:0000259" key="6">
    <source>
        <dbReference type="PROSITE" id="PS01180"/>
    </source>
</evidence>
<dbReference type="SMART" id="SM00192">
    <property type="entry name" value="LDLa"/>
    <property type="match status" value="1"/>
</dbReference>
<sequence>MAWAGTQGTLGTPDFRNNVSEEANRGLGLSRASGVTGSCRSSSIQERNIIVTVGYSEAASIASREPLMPFCNDLTSLNSGSGHINSPNFQDGGPYPAPMFSWYLLSNRCLLSLLFLLKKGSWRIEVHPSYSIALQLGHLDVGVWSNQECHLGRIKIFDGPSEQSPGIGQYCGSDVLPGQLMSTSNTLYIEMVATTNEKSQRGFIAQYFAVKTATRTTTTRPRPSACDGTPKVLTSSSGQVTSPGFKEDAFYPNNLDCQWILKGSPGEVFQIEFNSFMLEQSLTCKYDYLLVSDVEYIEGNMTKDLKPNITNNTSFKAMESNISQEAIMDDLESLYNQTQIQLKVCGNRLPYIIETTGNIAQIIFHSDDQVQGRGFDLTYTSVVPTLKCSNEEFRCKNEKCINWTQVCDQIRDCSDASDELICPSSGSCGKSGFSSIVSRVVGGSEAALGAWPWTSSVVDSHPFVVTDYVSPVCLPSSPVFAGSACYISGWGEVLNTCCPDVLKQAIVQVFKNTTCAGEDYYGSRFKEHMLCAGYPDGGVDSCGGDSGGPLVCPAQLYRSRLPGTQRWEIQGVTSWGVLCAAPKKPGVYTAVYDYVRWIQQTIALWTL</sequence>
<dbReference type="InterPro" id="IPR000859">
    <property type="entry name" value="CUB_dom"/>
</dbReference>
<keyword evidence="8" id="KW-0378">Hydrolase</keyword>
<dbReference type="InterPro" id="IPR036055">
    <property type="entry name" value="LDL_receptor-like_sf"/>
</dbReference>
<dbReference type="InterPro" id="IPR009003">
    <property type="entry name" value="Peptidase_S1_PA"/>
</dbReference>
<dbReference type="PANTHER" id="PTHR24252:SF7">
    <property type="entry name" value="HYALIN"/>
    <property type="match status" value="1"/>
</dbReference>
<evidence type="ECO:0000256" key="4">
    <source>
        <dbReference type="PROSITE-ProRule" id="PRU00124"/>
    </source>
</evidence>
<dbReference type="Gene3D" id="2.60.120.290">
    <property type="entry name" value="Spermadhesin, CUB domain"/>
    <property type="match status" value="2"/>
</dbReference>
<evidence type="ECO:0000256" key="2">
    <source>
        <dbReference type="ARBA" id="ARBA00024195"/>
    </source>
</evidence>
<protein>
    <submittedName>
        <fullName evidence="8">Serine protease hepsin</fullName>
    </submittedName>
</protein>
<dbReference type="PROSITE" id="PS00135">
    <property type="entry name" value="TRYPSIN_SER"/>
    <property type="match status" value="1"/>
</dbReference>
<feature type="domain" description="CUB" evidence="6">
    <location>
        <begin position="226"/>
        <end position="382"/>
    </location>
</feature>
<evidence type="ECO:0000313" key="8">
    <source>
        <dbReference type="EMBL" id="GFO31481.1"/>
    </source>
</evidence>
<dbReference type="AlphaFoldDB" id="A0AAV4C855"/>
<dbReference type="GO" id="GO:0006508">
    <property type="term" value="P:proteolysis"/>
    <property type="evidence" value="ECO:0007669"/>
    <property type="project" value="UniProtKB-KW"/>
</dbReference>
<dbReference type="PROSITE" id="PS50240">
    <property type="entry name" value="TRYPSIN_DOM"/>
    <property type="match status" value="1"/>
</dbReference>
<comment type="caution">
    <text evidence="8">The sequence shown here is derived from an EMBL/GenBank/DDBJ whole genome shotgun (WGS) entry which is preliminary data.</text>
</comment>
<keyword evidence="1 4" id="KW-1015">Disulfide bond</keyword>
<dbReference type="InterPro" id="IPR035914">
    <property type="entry name" value="Sperma_CUB_dom_sf"/>
</dbReference>
<dbReference type="Pfam" id="PF00431">
    <property type="entry name" value="CUB"/>
    <property type="match status" value="3"/>
</dbReference>
<dbReference type="PROSITE" id="PS50068">
    <property type="entry name" value="LDLRA_2"/>
    <property type="match status" value="1"/>
</dbReference>
<feature type="disulfide bond" evidence="4">
    <location>
        <begin position="407"/>
        <end position="422"/>
    </location>
</feature>
<dbReference type="InterPro" id="IPR001254">
    <property type="entry name" value="Trypsin_dom"/>
</dbReference>
<feature type="domain" description="CUB" evidence="6">
    <location>
        <begin position="71"/>
        <end position="210"/>
    </location>
</feature>
<dbReference type="SUPFAM" id="SSF57424">
    <property type="entry name" value="LDL receptor-like module"/>
    <property type="match status" value="1"/>
</dbReference>
<dbReference type="GO" id="GO:0004252">
    <property type="term" value="F:serine-type endopeptidase activity"/>
    <property type="evidence" value="ECO:0007669"/>
    <property type="project" value="InterPro"/>
</dbReference>
<dbReference type="SUPFAM" id="SSF50494">
    <property type="entry name" value="Trypsin-like serine proteases"/>
    <property type="match status" value="1"/>
</dbReference>
<evidence type="ECO:0000256" key="3">
    <source>
        <dbReference type="PROSITE-ProRule" id="PRU00059"/>
    </source>
</evidence>
<feature type="disulfide bond" evidence="4">
    <location>
        <begin position="395"/>
        <end position="413"/>
    </location>
</feature>
<evidence type="ECO:0000259" key="7">
    <source>
        <dbReference type="PROSITE" id="PS50240"/>
    </source>
</evidence>
<dbReference type="InterPro" id="IPR023415">
    <property type="entry name" value="LDLR_class-A_CS"/>
</dbReference>
<dbReference type="Gene3D" id="4.10.400.10">
    <property type="entry name" value="Low-density Lipoprotein Receptor"/>
    <property type="match status" value="1"/>
</dbReference>
<dbReference type="CDD" id="cd00190">
    <property type="entry name" value="Tryp_SPc"/>
    <property type="match status" value="1"/>
</dbReference>
<organism evidence="8 9">
    <name type="scientific">Plakobranchus ocellatus</name>
    <dbReference type="NCBI Taxonomy" id="259542"/>
    <lineage>
        <taxon>Eukaryota</taxon>
        <taxon>Metazoa</taxon>
        <taxon>Spiralia</taxon>
        <taxon>Lophotrochozoa</taxon>
        <taxon>Mollusca</taxon>
        <taxon>Gastropoda</taxon>
        <taxon>Heterobranchia</taxon>
        <taxon>Euthyneura</taxon>
        <taxon>Panpulmonata</taxon>
        <taxon>Sacoglossa</taxon>
        <taxon>Placobranchoidea</taxon>
        <taxon>Plakobranchidae</taxon>
        <taxon>Plakobranchus</taxon>
    </lineage>
</organism>
<name>A0AAV4C855_9GAST</name>
<dbReference type="GO" id="GO:0007340">
    <property type="term" value="P:acrosome reaction"/>
    <property type="evidence" value="ECO:0007669"/>
    <property type="project" value="TreeGrafter"/>
</dbReference>
<dbReference type="PANTHER" id="PTHR24252">
    <property type="entry name" value="ACROSIN-RELATED"/>
    <property type="match status" value="1"/>
</dbReference>
<dbReference type="PROSITE" id="PS01209">
    <property type="entry name" value="LDLRA_1"/>
    <property type="match status" value="1"/>
</dbReference>
<dbReference type="FunFam" id="2.40.10.10:FF:000002">
    <property type="entry name" value="Transmembrane protease serine"/>
    <property type="match status" value="1"/>
</dbReference>
<proteinExistence type="inferred from homology"/>
<evidence type="ECO:0000256" key="5">
    <source>
        <dbReference type="SAM" id="MobiDB-lite"/>
    </source>
</evidence>
<dbReference type="SMART" id="SM00042">
    <property type="entry name" value="CUB"/>
    <property type="match status" value="2"/>
</dbReference>
<keyword evidence="9" id="KW-1185">Reference proteome</keyword>
<feature type="region of interest" description="Disordered" evidence="5">
    <location>
        <begin position="218"/>
        <end position="240"/>
    </location>
</feature>
<gene>
    <name evidence="8" type="ORF">PoB_005798600</name>
</gene>
<keyword evidence="8" id="KW-0645">Protease</keyword>
<dbReference type="Pfam" id="PF00089">
    <property type="entry name" value="Trypsin"/>
    <property type="match status" value="1"/>
</dbReference>
<dbReference type="Proteomes" id="UP000735302">
    <property type="component" value="Unassembled WGS sequence"/>
</dbReference>
<feature type="disulfide bond" evidence="4">
    <location>
        <begin position="388"/>
        <end position="400"/>
    </location>
</feature>
<dbReference type="SMART" id="SM00020">
    <property type="entry name" value="Tryp_SPc"/>
    <property type="match status" value="1"/>
</dbReference>
<dbReference type="InterPro" id="IPR033116">
    <property type="entry name" value="TRYPSIN_SER"/>
</dbReference>
<dbReference type="Pfam" id="PF00057">
    <property type="entry name" value="Ldl_recept_a"/>
    <property type="match status" value="1"/>
</dbReference>
<dbReference type="InterPro" id="IPR002172">
    <property type="entry name" value="LDrepeatLR_classA_rpt"/>
</dbReference>
<dbReference type="CDD" id="cd00041">
    <property type="entry name" value="CUB"/>
    <property type="match status" value="2"/>
</dbReference>
<dbReference type="SUPFAM" id="SSF49854">
    <property type="entry name" value="Spermadhesin, CUB domain"/>
    <property type="match status" value="2"/>
</dbReference>
<dbReference type="EMBL" id="BLXT01006392">
    <property type="protein sequence ID" value="GFO31481.1"/>
    <property type="molecule type" value="Genomic_DNA"/>
</dbReference>
<evidence type="ECO:0000313" key="9">
    <source>
        <dbReference type="Proteomes" id="UP000735302"/>
    </source>
</evidence>
<dbReference type="PROSITE" id="PS01180">
    <property type="entry name" value="CUB"/>
    <property type="match status" value="2"/>
</dbReference>
<comment type="similarity">
    <text evidence="2">Belongs to the peptidase S1 family. CLIP subfamily.</text>
</comment>
<feature type="domain" description="Peptidase S1" evidence="7">
    <location>
        <begin position="452"/>
        <end position="603"/>
    </location>
</feature>
<dbReference type="CDD" id="cd00112">
    <property type="entry name" value="LDLa"/>
    <property type="match status" value="1"/>
</dbReference>
<comment type="caution">
    <text evidence="3">Lacks conserved residue(s) required for the propagation of feature annotation.</text>
</comment>